<dbReference type="OrthoDB" id="10316474at2759"/>
<reference evidence="1" key="1">
    <citation type="submission" date="2022-11" db="EMBL/GenBank/DDBJ databases">
        <authorList>
            <person name="Hyden B.L."/>
            <person name="Feng K."/>
            <person name="Yates T."/>
            <person name="Jawdy S."/>
            <person name="Smart L.B."/>
            <person name="Muchero W."/>
        </authorList>
    </citation>
    <scope>NUCLEOTIDE SEQUENCE</scope>
    <source>
        <tissue evidence="1">Shoot tip</tissue>
    </source>
</reference>
<protein>
    <submittedName>
        <fullName evidence="1">Uncharacterized protein</fullName>
    </submittedName>
</protein>
<dbReference type="EMBL" id="JAPFFK010000007">
    <property type="protein sequence ID" value="KAJ6754772.1"/>
    <property type="molecule type" value="Genomic_DNA"/>
</dbReference>
<comment type="caution">
    <text evidence="1">The sequence shown here is derived from an EMBL/GenBank/DDBJ whole genome shotgun (WGS) entry which is preliminary data.</text>
</comment>
<organism evidence="1 2">
    <name type="scientific">Salix purpurea</name>
    <name type="common">Purple osier willow</name>
    <dbReference type="NCBI Taxonomy" id="77065"/>
    <lineage>
        <taxon>Eukaryota</taxon>
        <taxon>Viridiplantae</taxon>
        <taxon>Streptophyta</taxon>
        <taxon>Embryophyta</taxon>
        <taxon>Tracheophyta</taxon>
        <taxon>Spermatophyta</taxon>
        <taxon>Magnoliopsida</taxon>
        <taxon>eudicotyledons</taxon>
        <taxon>Gunneridae</taxon>
        <taxon>Pentapetalae</taxon>
        <taxon>rosids</taxon>
        <taxon>fabids</taxon>
        <taxon>Malpighiales</taxon>
        <taxon>Salicaceae</taxon>
        <taxon>Saliceae</taxon>
        <taxon>Salix</taxon>
    </lineage>
</organism>
<dbReference type="Proteomes" id="UP001151532">
    <property type="component" value="Chromosome 16"/>
</dbReference>
<keyword evidence="2" id="KW-1185">Reference proteome</keyword>
<dbReference type="AlphaFoldDB" id="A0A9Q0VTY9"/>
<sequence>MESVERPVYGNLLVFMLDVNGSFRSPLPSVLLSMDFGVSEGMKNVKSIDSVCGHSLLKKVYSKEIAMQVLEGREQGEGTIGAGLRNSDDRSWVTFTLPRDTPNLCLGEQTCLHDSNQASFTG</sequence>
<accession>A0A9Q0VTY9</accession>
<evidence type="ECO:0000313" key="2">
    <source>
        <dbReference type="Proteomes" id="UP001151532"/>
    </source>
</evidence>
<name>A0A9Q0VTY9_SALPP</name>
<proteinExistence type="predicted"/>
<gene>
    <name evidence="1" type="ORF">OIU79_027399</name>
</gene>
<evidence type="ECO:0000313" key="1">
    <source>
        <dbReference type="EMBL" id="KAJ6754772.1"/>
    </source>
</evidence>
<reference evidence="1" key="2">
    <citation type="journal article" date="2023" name="Int. J. Mol. Sci.">
        <title>De Novo Assembly and Annotation of 11 Diverse Shrub Willow (Salix) Genomes Reveals Novel Gene Organization in Sex-Linked Regions.</title>
        <authorList>
            <person name="Hyden B."/>
            <person name="Feng K."/>
            <person name="Yates T.B."/>
            <person name="Jawdy S."/>
            <person name="Cereghino C."/>
            <person name="Smart L.B."/>
            <person name="Muchero W."/>
        </authorList>
    </citation>
    <scope>NUCLEOTIDE SEQUENCE</scope>
    <source>
        <tissue evidence="1">Shoot tip</tissue>
    </source>
</reference>